<evidence type="ECO:0000313" key="5">
    <source>
        <dbReference type="EMBL" id="TQN50681.1"/>
    </source>
</evidence>
<protein>
    <submittedName>
        <fullName evidence="5">Putative N-acetyltransferase YuaI</fullName>
        <ecNumber evidence="5">2.3.1.-</ecNumber>
    </submittedName>
</protein>
<dbReference type="InterPro" id="IPR016181">
    <property type="entry name" value="Acyl_CoA_acyltransferase"/>
</dbReference>
<dbReference type="Proteomes" id="UP000315403">
    <property type="component" value="Unassembled WGS sequence"/>
</dbReference>
<dbReference type="PROSITE" id="PS51186">
    <property type="entry name" value="GNAT"/>
    <property type="match status" value="1"/>
</dbReference>
<dbReference type="AlphaFoldDB" id="A0A543Q2Y5"/>
<dbReference type="EC" id="2.3.1.-" evidence="5"/>
<comment type="caution">
    <text evidence="5">The sequence shown here is derived from an EMBL/GenBank/DDBJ whole genome shotgun (WGS) entry which is preliminary data.</text>
</comment>
<feature type="chain" id="PRO_5022103967" evidence="3">
    <location>
        <begin position="26"/>
        <end position="197"/>
    </location>
</feature>
<keyword evidence="1 5" id="KW-0808">Transferase</keyword>
<dbReference type="GO" id="GO:0016747">
    <property type="term" value="F:acyltransferase activity, transferring groups other than amino-acyl groups"/>
    <property type="evidence" value="ECO:0007669"/>
    <property type="project" value="InterPro"/>
</dbReference>
<accession>A0A543Q2Y5</accession>
<evidence type="ECO:0000256" key="2">
    <source>
        <dbReference type="ARBA" id="ARBA00023315"/>
    </source>
</evidence>
<sequence length="197" mass="22134">MALLAVSYFSLVSYKTLAIMQIAHAAPEDARAVAEIHVDAWRSAYSRILPADYLASLSIGKREEMWKNIIEAGQTELLLAKDGGTVLGWVSFGACRDKDAPPSQAELWAIYVAPNNWFKGVGRQLWLRARELLSQQGYSTCSLWVFAENEPAIRFYKANGFEADTLPPEEFELGGRQLQELRYVCRIDTQSSELLDL</sequence>
<dbReference type="CDD" id="cd04301">
    <property type="entry name" value="NAT_SF"/>
    <property type="match status" value="1"/>
</dbReference>
<evidence type="ECO:0000313" key="6">
    <source>
        <dbReference type="Proteomes" id="UP000315403"/>
    </source>
</evidence>
<feature type="domain" description="N-acetyltransferase" evidence="4">
    <location>
        <begin position="20"/>
        <end position="188"/>
    </location>
</feature>
<evidence type="ECO:0000259" key="4">
    <source>
        <dbReference type="PROSITE" id="PS51186"/>
    </source>
</evidence>
<dbReference type="Gene3D" id="3.40.630.30">
    <property type="match status" value="1"/>
</dbReference>
<evidence type="ECO:0000256" key="3">
    <source>
        <dbReference type="SAM" id="SignalP"/>
    </source>
</evidence>
<evidence type="ECO:0000256" key="1">
    <source>
        <dbReference type="ARBA" id="ARBA00022679"/>
    </source>
</evidence>
<dbReference type="SUPFAM" id="SSF55729">
    <property type="entry name" value="Acyl-CoA N-acyltransferases (Nat)"/>
    <property type="match status" value="1"/>
</dbReference>
<organism evidence="5 6">
    <name type="scientific">Acidithiobacillus thiooxidans ATCC 19377</name>
    <dbReference type="NCBI Taxonomy" id="637390"/>
    <lineage>
        <taxon>Bacteria</taxon>
        <taxon>Pseudomonadati</taxon>
        <taxon>Pseudomonadota</taxon>
        <taxon>Acidithiobacillia</taxon>
        <taxon>Acidithiobacillales</taxon>
        <taxon>Acidithiobacillaceae</taxon>
        <taxon>Acidithiobacillus</taxon>
    </lineage>
</organism>
<proteinExistence type="predicted"/>
<dbReference type="InterPro" id="IPR050832">
    <property type="entry name" value="Bact_Acetyltransf"/>
</dbReference>
<dbReference type="RefSeq" id="WP_246864925.1">
    <property type="nucleotide sequence ID" value="NZ_SZUV01000001.1"/>
</dbReference>
<dbReference type="EMBL" id="SZUV01000001">
    <property type="protein sequence ID" value="TQN50681.1"/>
    <property type="molecule type" value="Genomic_DNA"/>
</dbReference>
<keyword evidence="2 5" id="KW-0012">Acyltransferase</keyword>
<name>A0A543Q2Y5_ACITH</name>
<dbReference type="InterPro" id="IPR000182">
    <property type="entry name" value="GNAT_dom"/>
</dbReference>
<keyword evidence="3" id="KW-0732">Signal</keyword>
<gene>
    <name evidence="5" type="primary">yuaI</name>
    <name evidence="5" type="ORF">DLNHIDIE_00536</name>
</gene>
<dbReference type="PANTHER" id="PTHR43877">
    <property type="entry name" value="AMINOALKYLPHOSPHONATE N-ACETYLTRANSFERASE-RELATED-RELATED"/>
    <property type="match status" value="1"/>
</dbReference>
<dbReference type="Pfam" id="PF00583">
    <property type="entry name" value="Acetyltransf_1"/>
    <property type="match status" value="1"/>
</dbReference>
<reference evidence="5 6" key="1">
    <citation type="submission" date="2019-03" db="EMBL/GenBank/DDBJ databases">
        <title>New insights into Acidothiobacillus thiooxidans sulfur metabolism through coupled gene expression, solution geochemistry, microscopy and spectroscopy analyses.</title>
        <authorList>
            <person name="Camacho D."/>
            <person name="Frazao R."/>
            <person name="Fouillen A."/>
            <person name="Nanci A."/>
            <person name="Lang B.F."/>
            <person name="Apte S.C."/>
            <person name="Baron C."/>
            <person name="Warren L.A."/>
        </authorList>
    </citation>
    <scope>NUCLEOTIDE SEQUENCE [LARGE SCALE GENOMIC DNA]</scope>
    <source>
        <strain evidence="5 6">ATCC 19377</strain>
    </source>
</reference>
<feature type="signal peptide" evidence="3">
    <location>
        <begin position="1"/>
        <end position="25"/>
    </location>
</feature>